<organism evidence="2 3">
    <name type="scientific">Rhodocollybia butyracea</name>
    <dbReference type="NCBI Taxonomy" id="206335"/>
    <lineage>
        <taxon>Eukaryota</taxon>
        <taxon>Fungi</taxon>
        <taxon>Dikarya</taxon>
        <taxon>Basidiomycota</taxon>
        <taxon>Agaricomycotina</taxon>
        <taxon>Agaricomycetes</taxon>
        <taxon>Agaricomycetidae</taxon>
        <taxon>Agaricales</taxon>
        <taxon>Marasmiineae</taxon>
        <taxon>Omphalotaceae</taxon>
        <taxon>Rhodocollybia</taxon>
    </lineage>
</organism>
<proteinExistence type="predicted"/>
<name>A0A9P5UGN4_9AGAR</name>
<sequence length="161" mass="18009">MLMCLLRLCPLLNLRSNRMNANANAPLDLFVPVAWECSANNIQGCHRHCRSFFPRRQRKSGPVETNLDLAGREDSDTVFGRQARRQTPTSKPGLSFDSCQLAKRSPSWQASKVCSGGKMNVHTADKRLSVNIMNHARTLEVSASCRTEDIDVRHRELGSGE</sequence>
<feature type="region of interest" description="Disordered" evidence="1">
    <location>
        <begin position="77"/>
        <end position="96"/>
    </location>
</feature>
<evidence type="ECO:0000313" key="3">
    <source>
        <dbReference type="Proteomes" id="UP000772434"/>
    </source>
</evidence>
<dbReference type="EMBL" id="JADNRY010000001">
    <property type="protein sequence ID" value="KAF9078586.1"/>
    <property type="molecule type" value="Genomic_DNA"/>
</dbReference>
<dbReference type="Proteomes" id="UP000772434">
    <property type="component" value="Unassembled WGS sequence"/>
</dbReference>
<accession>A0A9P5UGN4</accession>
<gene>
    <name evidence="2" type="ORF">BDP27DRAFT_17989</name>
</gene>
<reference evidence="2" key="1">
    <citation type="submission" date="2020-11" db="EMBL/GenBank/DDBJ databases">
        <authorList>
            <consortium name="DOE Joint Genome Institute"/>
            <person name="Ahrendt S."/>
            <person name="Riley R."/>
            <person name="Andreopoulos W."/>
            <person name="Labutti K."/>
            <person name="Pangilinan J."/>
            <person name="Ruiz-Duenas F.J."/>
            <person name="Barrasa J.M."/>
            <person name="Sanchez-Garcia M."/>
            <person name="Camarero S."/>
            <person name="Miyauchi S."/>
            <person name="Serrano A."/>
            <person name="Linde D."/>
            <person name="Babiker R."/>
            <person name="Drula E."/>
            <person name="Ayuso-Fernandez I."/>
            <person name="Pacheco R."/>
            <person name="Padilla G."/>
            <person name="Ferreira P."/>
            <person name="Barriuso J."/>
            <person name="Kellner H."/>
            <person name="Castanera R."/>
            <person name="Alfaro M."/>
            <person name="Ramirez L."/>
            <person name="Pisabarro A.G."/>
            <person name="Kuo A."/>
            <person name="Tritt A."/>
            <person name="Lipzen A."/>
            <person name="He G."/>
            <person name="Yan M."/>
            <person name="Ng V."/>
            <person name="Cullen D."/>
            <person name="Martin F."/>
            <person name="Rosso M.-N."/>
            <person name="Henrissat B."/>
            <person name="Hibbett D."/>
            <person name="Martinez A.T."/>
            <person name="Grigoriev I.V."/>
        </authorList>
    </citation>
    <scope>NUCLEOTIDE SEQUENCE</scope>
    <source>
        <strain evidence="2">AH 40177</strain>
    </source>
</reference>
<protein>
    <submittedName>
        <fullName evidence="2">Uncharacterized protein</fullName>
    </submittedName>
</protein>
<dbReference type="AlphaFoldDB" id="A0A9P5UGN4"/>
<evidence type="ECO:0000256" key="1">
    <source>
        <dbReference type="SAM" id="MobiDB-lite"/>
    </source>
</evidence>
<keyword evidence="3" id="KW-1185">Reference proteome</keyword>
<evidence type="ECO:0000313" key="2">
    <source>
        <dbReference type="EMBL" id="KAF9078586.1"/>
    </source>
</evidence>
<comment type="caution">
    <text evidence="2">The sequence shown here is derived from an EMBL/GenBank/DDBJ whole genome shotgun (WGS) entry which is preliminary data.</text>
</comment>